<comment type="similarity">
    <text evidence="5">Belongs to the creatininase superfamily.</text>
</comment>
<evidence type="ECO:0000256" key="5">
    <source>
        <dbReference type="ARBA" id="ARBA00024029"/>
    </source>
</evidence>
<dbReference type="InterPro" id="IPR003785">
    <property type="entry name" value="Creatininase/forma_Hydrolase"/>
</dbReference>
<dbReference type="Proteomes" id="UP000620075">
    <property type="component" value="Unassembled WGS sequence"/>
</dbReference>
<comment type="cofactor">
    <cofactor evidence="1">
        <name>Zn(2+)</name>
        <dbReference type="ChEBI" id="CHEBI:29105"/>
    </cofactor>
</comment>
<gene>
    <name evidence="6" type="ORF">JF888_08855</name>
</gene>
<dbReference type="EMBL" id="JAEKNQ010000035">
    <property type="protein sequence ID" value="MBJ7603280.1"/>
    <property type="molecule type" value="Genomic_DNA"/>
</dbReference>
<dbReference type="GO" id="GO:0046872">
    <property type="term" value="F:metal ion binding"/>
    <property type="evidence" value="ECO:0007669"/>
    <property type="project" value="UniProtKB-KW"/>
</dbReference>
<keyword evidence="2" id="KW-0479">Metal-binding</keyword>
<evidence type="ECO:0000256" key="3">
    <source>
        <dbReference type="ARBA" id="ARBA00022801"/>
    </source>
</evidence>
<name>A0A934KEI8_9BACT</name>
<dbReference type="GO" id="GO:0016811">
    <property type="term" value="F:hydrolase activity, acting on carbon-nitrogen (but not peptide) bonds, in linear amides"/>
    <property type="evidence" value="ECO:0007669"/>
    <property type="project" value="TreeGrafter"/>
</dbReference>
<evidence type="ECO:0000313" key="6">
    <source>
        <dbReference type="EMBL" id="MBJ7603280.1"/>
    </source>
</evidence>
<dbReference type="SUPFAM" id="SSF102215">
    <property type="entry name" value="Creatininase"/>
    <property type="match status" value="1"/>
</dbReference>
<organism evidence="6 7">
    <name type="scientific">Candidatus Dormiibacter inghamiae</name>
    <dbReference type="NCBI Taxonomy" id="3127013"/>
    <lineage>
        <taxon>Bacteria</taxon>
        <taxon>Bacillati</taxon>
        <taxon>Candidatus Dormiibacterota</taxon>
        <taxon>Candidatus Dormibacteria</taxon>
        <taxon>Candidatus Dormibacterales</taxon>
        <taxon>Candidatus Dormibacteraceae</taxon>
        <taxon>Candidatus Dormiibacter</taxon>
    </lineage>
</organism>
<protein>
    <submittedName>
        <fullName evidence="6">Creatininase family protein</fullName>
    </submittedName>
</protein>
<dbReference type="PANTHER" id="PTHR35005:SF1">
    <property type="entry name" value="2-AMINO-5-FORMYLAMINO-6-RIBOSYLAMINOPYRIMIDIN-4(3H)-ONE 5'-MONOPHOSPHATE DEFORMYLASE"/>
    <property type="match status" value="1"/>
</dbReference>
<dbReference type="Pfam" id="PF02633">
    <property type="entry name" value="Creatininase"/>
    <property type="match status" value="1"/>
</dbReference>
<evidence type="ECO:0000256" key="2">
    <source>
        <dbReference type="ARBA" id="ARBA00022723"/>
    </source>
</evidence>
<accession>A0A934KEI8</accession>
<reference evidence="6 7" key="1">
    <citation type="submission" date="2020-10" db="EMBL/GenBank/DDBJ databases">
        <title>Ca. Dormibacterota MAGs.</title>
        <authorList>
            <person name="Montgomery K."/>
        </authorList>
    </citation>
    <scope>NUCLEOTIDE SEQUENCE [LARGE SCALE GENOMIC DNA]</scope>
    <source>
        <strain evidence="6">SC8811_S16_3</strain>
    </source>
</reference>
<keyword evidence="4" id="KW-0862">Zinc</keyword>
<dbReference type="AlphaFoldDB" id="A0A934KEI8"/>
<proteinExistence type="inferred from homology"/>
<dbReference type="InterPro" id="IPR024087">
    <property type="entry name" value="Creatininase-like_sf"/>
</dbReference>
<sequence>MAWAILPIGAHEQHGAHLPLETDTIVAGALSMAVAARLGGRALPALPYGTSSEHIDFAGTVPLRWATLAAVVTDVVAACWYHHVDPVFVLSGHGGNFILNPTLRELNAHNRPDHQAVLIPESVVFGPAMTETDLHAGRWETSLILHLRPDLVQMGNAVDEVPRNVIRGDLTNRPMQHFTRSGVWGRPTEATPEEGERLFAEMVGRLVGYVGGWVS</sequence>
<dbReference type="Gene3D" id="3.40.50.10310">
    <property type="entry name" value="Creatininase"/>
    <property type="match status" value="1"/>
</dbReference>
<dbReference type="RefSeq" id="WP_338179040.1">
    <property type="nucleotide sequence ID" value="NZ_JAEKNQ010000035.1"/>
</dbReference>
<keyword evidence="3" id="KW-0378">Hydrolase</keyword>
<evidence type="ECO:0000313" key="7">
    <source>
        <dbReference type="Proteomes" id="UP000620075"/>
    </source>
</evidence>
<comment type="caution">
    <text evidence="6">The sequence shown here is derived from an EMBL/GenBank/DDBJ whole genome shotgun (WGS) entry which is preliminary data.</text>
</comment>
<evidence type="ECO:0000256" key="4">
    <source>
        <dbReference type="ARBA" id="ARBA00022833"/>
    </source>
</evidence>
<evidence type="ECO:0000256" key="1">
    <source>
        <dbReference type="ARBA" id="ARBA00001947"/>
    </source>
</evidence>
<dbReference type="GO" id="GO:0009231">
    <property type="term" value="P:riboflavin biosynthetic process"/>
    <property type="evidence" value="ECO:0007669"/>
    <property type="project" value="TreeGrafter"/>
</dbReference>
<dbReference type="PANTHER" id="PTHR35005">
    <property type="entry name" value="3-DEHYDRO-SCYLLO-INOSOSE HYDROLASE"/>
    <property type="match status" value="1"/>
</dbReference>